<name>A0A9D1A8I3_9FIRM</name>
<keyword evidence="1" id="KW-0472">Membrane</keyword>
<reference evidence="2" key="2">
    <citation type="journal article" date="2021" name="PeerJ">
        <title>Extensive microbial diversity within the chicken gut microbiome revealed by metagenomics and culture.</title>
        <authorList>
            <person name="Gilroy R."/>
            <person name="Ravi A."/>
            <person name="Getino M."/>
            <person name="Pursley I."/>
            <person name="Horton D.L."/>
            <person name="Alikhan N.F."/>
            <person name="Baker D."/>
            <person name="Gharbi K."/>
            <person name="Hall N."/>
            <person name="Watson M."/>
            <person name="Adriaenssens E.M."/>
            <person name="Foster-Nyarko E."/>
            <person name="Jarju S."/>
            <person name="Secka A."/>
            <person name="Antonio M."/>
            <person name="Oren A."/>
            <person name="Chaudhuri R.R."/>
            <person name="La Ragione R."/>
            <person name="Hildebrand F."/>
            <person name="Pallen M.J."/>
        </authorList>
    </citation>
    <scope>NUCLEOTIDE SEQUENCE</scope>
    <source>
        <strain evidence="2">ChiHjej9B8-7071</strain>
    </source>
</reference>
<dbReference type="Proteomes" id="UP000824258">
    <property type="component" value="Unassembled WGS sequence"/>
</dbReference>
<evidence type="ECO:0000256" key="1">
    <source>
        <dbReference type="SAM" id="Phobius"/>
    </source>
</evidence>
<keyword evidence="1" id="KW-0812">Transmembrane</keyword>
<keyword evidence="1" id="KW-1133">Transmembrane helix</keyword>
<gene>
    <name evidence="2" type="ORF">IAA70_05045</name>
</gene>
<accession>A0A9D1A8I3</accession>
<sequence>MELFLKLAALATVAALLCVVLRQREKTMAVLLSLSACVLMFLLAVRMLAPIFEVAETIRDLTGLSSAVTAPLFKVTAIGLIGRIAAGVCSDAGEHALENAVELTASILAVYAALPLLTAVLDLLQEMLGG</sequence>
<evidence type="ECO:0000313" key="3">
    <source>
        <dbReference type="Proteomes" id="UP000824258"/>
    </source>
</evidence>
<dbReference type="EMBL" id="DVGD01000153">
    <property type="protein sequence ID" value="HIR09752.1"/>
    <property type="molecule type" value="Genomic_DNA"/>
</dbReference>
<proteinExistence type="predicted"/>
<protein>
    <recommendedName>
        <fullName evidence="4">Stage III sporulation protein AD</fullName>
    </recommendedName>
</protein>
<dbReference type="Pfam" id="PF06686">
    <property type="entry name" value="SpoIIIAC"/>
    <property type="match status" value="2"/>
</dbReference>
<feature type="transmembrane region" description="Helical" evidence="1">
    <location>
        <begin position="61"/>
        <end position="85"/>
    </location>
</feature>
<organism evidence="2 3">
    <name type="scientific">Candidatus Avoscillospira stercoripullorum</name>
    <dbReference type="NCBI Taxonomy" id="2840709"/>
    <lineage>
        <taxon>Bacteria</taxon>
        <taxon>Bacillati</taxon>
        <taxon>Bacillota</taxon>
        <taxon>Clostridia</taxon>
        <taxon>Eubacteriales</taxon>
        <taxon>Oscillospiraceae</taxon>
        <taxon>Oscillospiraceae incertae sedis</taxon>
        <taxon>Candidatus Avoscillospira</taxon>
    </lineage>
</organism>
<reference evidence="2" key="1">
    <citation type="submission" date="2020-10" db="EMBL/GenBank/DDBJ databases">
        <authorList>
            <person name="Gilroy R."/>
        </authorList>
    </citation>
    <scope>NUCLEOTIDE SEQUENCE</scope>
    <source>
        <strain evidence="2">ChiHjej9B8-7071</strain>
    </source>
</reference>
<dbReference type="AlphaFoldDB" id="A0A9D1A8I3"/>
<evidence type="ECO:0000313" key="2">
    <source>
        <dbReference type="EMBL" id="HIR09752.1"/>
    </source>
</evidence>
<feature type="transmembrane region" description="Helical" evidence="1">
    <location>
        <begin position="32"/>
        <end position="49"/>
    </location>
</feature>
<comment type="caution">
    <text evidence="2">The sequence shown here is derived from an EMBL/GenBank/DDBJ whole genome shotgun (WGS) entry which is preliminary data.</text>
</comment>
<dbReference type="InterPro" id="IPR025664">
    <property type="entry name" value="Spore_III_AC/AD"/>
</dbReference>
<evidence type="ECO:0008006" key="4">
    <source>
        <dbReference type="Google" id="ProtNLM"/>
    </source>
</evidence>
<feature type="transmembrane region" description="Helical" evidence="1">
    <location>
        <begin position="105"/>
        <end position="124"/>
    </location>
</feature>